<feature type="domain" description="NmrA-like" evidence="1">
    <location>
        <begin position="3"/>
        <end position="224"/>
    </location>
</feature>
<reference evidence="2 3" key="1">
    <citation type="submission" date="2023-02" db="EMBL/GenBank/DDBJ databases">
        <title>Dictyobacter halimunensis sp. nov., a new member of the class Ktedonobacteria from forest soil in a geothermal area.</title>
        <authorList>
            <person name="Rachmania M.K."/>
            <person name="Ningsih F."/>
            <person name="Sakai Y."/>
            <person name="Yabe S."/>
            <person name="Yokota A."/>
            <person name="Sjamsuridzal W."/>
        </authorList>
    </citation>
    <scope>NUCLEOTIDE SEQUENCE [LARGE SCALE GENOMIC DNA]</scope>
    <source>
        <strain evidence="2 3">S3.2.2.5</strain>
    </source>
</reference>
<accession>A0ABQ6FS49</accession>
<organism evidence="2 3">
    <name type="scientific">Dictyobacter halimunensis</name>
    <dbReference type="NCBI Taxonomy" id="3026934"/>
    <lineage>
        <taxon>Bacteria</taxon>
        <taxon>Bacillati</taxon>
        <taxon>Chloroflexota</taxon>
        <taxon>Ktedonobacteria</taxon>
        <taxon>Ktedonobacterales</taxon>
        <taxon>Dictyobacteraceae</taxon>
        <taxon>Dictyobacter</taxon>
    </lineage>
</organism>
<evidence type="ECO:0000313" key="2">
    <source>
        <dbReference type="EMBL" id="GLV55249.1"/>
    </source>
</evidence>
<protein>
    <submittedName>
        <fullName evidence="2">Oxidoreductase YesF</fullName>
    </submittedName>
</protein>
<dbReference type="InterPro" id="IPR036291">
    <property type="entry name" value="NAD(P)-bd_dom_sf"/>
</dbReference>
<evidence type="ECO:0000259" key="1">
    <source>
        <dbReference type="Pfam" id="PF05368"/>
    </source>
</evidence>
<comment type="caution">
    <text evidence="2">The sequence shown here is derived from an EMBL/GenBank/DDBJ whole genome shotgun (WGS) entry which is preliminary data.</text>
</comment>
<dbReference type="RefSeq" id="WP_338249423.1">
    <property type="nucleotide sequence ID" value="NZ_BSRI01000001.1"/>
</dbReference>
<dbReference type="InterPro" id="IPR008030">
    <property type="entry name" value="NmrA-like"/>
</dbReference>
<dbReference type="Gene3D" id="3.90.25.10">
    <property type="entry name" value="UDP-galactose 4-epimerase, domain 1"/>
    <property type="match status" value="1"/>
</dbReference>
<dbReference type="Pfam" id="PF05368">
    <property type="entry name" value="NmrA"/>
    <property type="match status" value="1"/>
</dbReference>
<dbReference type="SUPFAM" id="SSF51735">
    <property type="entry name" value="NAD(P)-binding Rossmann-fold domains"/>
    <property type="match status" value="1"/>
</dbReference>
<dbReference type="InterPro" id="IPR051604">
    <property type="entry name" value="Ergot_Alk_Oxidoreductase"/>
</dbReference>
<name>A0ABQ6FS49_9CHLR</name>
<proteinExistence type="predicted"/>
<gene>
    <name evidence="2" type="primary">yesF</name>
    <name evidence="2" type="ORF">KDH_20960</name>
</gene>
<keyword evidence="3" id="KW-1185">Reference proteome</keyword>
<sequence length="294" mass="33487">MFIITGPTGNVGSEVVRQLMKHDPPLPFRTVSRRPEIIQAEFEQAIESVKFDFADPSSWSTALEDVQILFLVLSQGSPNAARTRTIPFIDAAISAGCQHIIFLSVPVGGTLKLVPHYTIERYLERCSIAYTILRPGYFMQNFIRKAPTHGIDIATRHEIFIPAGKGSMALIDTRDIAEMVVRIAEQPAPHKNRAYNLTGPQLLNFFEIASIFSEVLQTPIRYTHPSLPRFWWRMHRRGVSLFLIIFMSIEYSATRLHLGEEKTETLQQILGHPGTTLAQFIQNNRQRWITQSWT</sequence>
<dbReference type="Proteomes" id="UP001344906">
    <property type="component" value="Unassembled WGS sequence"/>
</dbReference>
<dbReference type="PANTHER" id="PTHR43162">
    <property type="match status" value="1"/>
</dbReference>
<dbReference type="EMBL" id="BSRI01000001">
    <property type="protein sequence ID" value="GLV55249.1"/>
    <property type="molecule type" value="Genomic_DNA"/>
</dbReference>
<dbReference type="Gene3D" id="3.40.50.720">
    <property type="entry name" value="NAD(P)-binding Rossmann-like Domain"/>
    <property type="match status" value="1"/>
</dbReference>
<dbReference type="PANTHER" id="PTHR43162:SF1">
    <property type="entry name" value="PRESTALK A DIFFERENTIATION PROTEIN A"/>
    <property type="match status" value="1"/>
</dbReference>
<evidence type="ECO:0000313" key="3">
    <source>
        <dbReference type="Proteomes" id="UP001344906"/>
    </source>
</evidence>